<dbReference type="KEGG" id="vbr:A6E01_19265"/>
<evidence type="ECO:0000313" key="3">
    <source>
        <dbReference type="Proteomes" id="UP000092018"/>
    </source>
</evidence>
<dbReference type="EMBL" id="CP016179">
    <property type="protein sequence ID" value="ANO35355.1"/>
    <property type="molecule type" value="Genomic_DNA"/>
</dbReference>
<dbReference type="AlphaFoldDB" id="A0AAN0XZ64"/>
<feature type="chain" id="PRO_5042954761" description="TIGR03757 family integrating conjugative element protein" evidence="1">
    <location>
        <begin position="21"/>
        <end position="157"/>
    </location>
</feature>
<evidence type="ECO:0000256" key="1">
    <source>
        <dbReference type="SAM" id="SignalP"/>
    </source>
</evidence>
<keyword evidence="1" id="KW-0732">Signal</keyword>
<proteinExistence type="predicted"/>
<feature type="signal peptide" evidence="1">
    <location>
        <begin position="1"/>
        <end position="20"/>
    </location>
</feature>
<dbReference type="RefSeq" id="WP_065211117.1">
    <property type="nucleotide sequence ID" value="NZ_CP016179.1"/>
</dbReference>
<evidence type="ECO:0000313" key="2">
    <source>
        <dbReference type="EMBL" id="ANO35355.1"/>
    </source>
</evidence>
<organism evidence="2 3">
    <name type="scientific">Vibrio breoganii</name>
    <dbReference type="NCBI Taxonomy" id="553239"/>
    <lineage>
        <taxon>Bacteria</taxon>
        <taxon>Pseudomonadati</taxon>
        <taxon>Pseudomonadota</taxon>
        <taxon>Gammaproteobacteria</taxon>
        <taxon>Vibrionales</taxon>
        <taxon>Vibrionaceae</taxon>
        <taxon>Vibrio</taxon>
    </lineage>
</organism>
<protein>
    <recommendedName>
        <fullName evidence="4">TIGR03757 family integrating conjugative element protein</fullName>
    </recommendedName>
</protein>
<accession>A0AAN0XZ64</accession>
<name>A0AAN0XZ64_9VIBR</name>
<sequence length="157" mass="17291">MTFIGLVGLLSVLAVSTANAAPQDYWPERVIYFVSDSTSEREIRSGRHAARGAEFDVLRLDAGMARVAELERSIPESVVLAGDEAVYQFAKENIVPELLQIAPDIMESQHSTALARIYGVERLPAVVIDGEFVAYGVSVSKAIRDFQWAKYKEDGDL</sequence>
<keyword evidence="2" id="KW-0614">Plasmid</keyword>
<reference evidence="2 3" key="1">
    <citation type="submission" date="2016-06" db="EMBL/GenBank/DDBJ databases">
        <title>Adaptive Radiation by Waves of Gene Transfer Leads to Fine-Scale Resource Partitioning in Marine Microbes.</title>
        <authorList>
            <person name="Hehemann J.-H."/>
            <person name="Arevalo P."/>
            <person name="Datta M.S."/>
            <person name="Yu X."/>
            <person name="Corzett C."/>
            <person name="Henschel A."/>
            <person name="Preheim S.P."/>
            <person name="Timberlake S."/>
            <person name="Alm E.J."/>
            <person name="Polz M.F."/>
        </authorList>
    </citation>
    <scope>NUCLEOTIDE SEQUENCE [LARGE SCALE GENOMIC DNA]</scope>
    <source>
        <strain evidence="2 3">FF50</strain>
        <plasmid evidence="2 3">unnamed1</plasmid>
    </source>
</reference>
<evidence type="ECO:0008006" key="4">
    <source>
        <dbReference type="Google" id="ProtNLM"/>
    </source>
</evidence>
<dbReference type="Proteomes" id="UP000092018">
    <property type="component" value="Plasmid unnamed1"/>
</dbReference>
<geneLocation type="plasmid" evidence="2 3">
    <name>unnamed1</name>
</geneLocation>
<dbReference type="InterPro" id="IPR011090">
    <property type="entry name" value="Integr_conj_element_PFL4709"/>
</dbReference>
<gene>
    <name evidence="2" type="ORF">A6E01_19265</name>
</gene>
<dbReference type="Pfam" id="PF07511">
    <property type="entry name" value="DUF1525"/>
    <property type="match status" value="1"/>
</dbReference>